<dbReference type="EMBL" id="SMZT01000002">
    <property type="protein sequence ID" value="TDL44464.1"/>
    <property type="molecule type" value="Genomic_DNA"/>
</dbReference>
<dbReference type="InterPro" id="IPR046281">
    <property type="entry name" value="DUF6318"/>
</dbReference>
<protein>
    <recommendedName>
        <fullName evidence="1">DUF6318 domain-containing protein</fullName>
    </recommendedName>
</protein>
<proteinExistence type="predicted"/>
<accession>A0A4R5YME2</accession>
<gene>
    <name evidence="2" type="ORF">E2R59_05105</name>
</gene>
<organism evidence="2 3">
    <name type="scientific">Kocuria rosea</name>
    <name type="common">Deinococcus erythromyxa</name>
    <name type="synonym">Micrococcus rubens</name>
    <dbReference type="NCBI Taxonomy" id="1275"/>
    <lineage>
        <taxon>Bacteria</taxon>
        <taxon>Bacillati</taxon>
        <taxon>Actinomycetota</taxon>
        <taxon>Actinomycetes</taxon>
        <taxon>Micrococcales</taxon>
        <taxon>Micrococcaceae</taxon>
        <taxon>Kocuria</taxon>
    </lineage>
</organism>
<evidence type="ECO:0000313" key="3">
    <source>
        <dbReference type="Proteomes" id="UP000295163"/>
    </source>
</evidence>
<evidence type="ECO:0000259" key="1">
    <source>
        <dbReference type="Pfam" id="PF19843"/>
    </source>
</evidence>
<sequence>MPKPVMPDLAKEESRDGAQAFLDYWSDAMWYANQTGDTSYIRKVVSEACELCGDQFAVIEDVYAEGAWFMGGRENILLQESTLSVAADGIYKPIALSNSEGIRLVEDGEVTYEAHPRTGEGDPFPVYLDYENGKWVYITAANMPGTGVENG</sequence>
<dbReference type="Proteomes" id="UP000295163">
    <property type="component" value="Unassembled WGS sequence"/>
</dbReference>
<feature type="domain" description="DUF6318" evidence="1">
    <location>
        <begin position="2"/>
        <end position="140"/>
    </location>
</feature>
<reference evidence="2 3" key="1">
    <citation type="submission" date="2019-03" db="EMBL/GenBank/DDBJ databases">
        <title>Genome Sequencing and Assembly of Various Microbes Isolated from Partially Reclaimed Soil and Acid Mine Drainage (AMD) Site.</title>
        <authorList>
            <person name="Steinbock B."/>
            <person name="Bechtold R."/>
            <person name="Sevigny J.L."/>
            <person name="Thomas D."/>
            <person name="Cuthill L.R."/>
            <person name="Aveiro Johannsen E.J."/>
            <person name="Thomas K."/>
            <person name="Ghosh A."/>
        </authorList>
    </citation>
    <scope>NUCLEOTIDE SEQUENCE [LARGE SCALE GENOMIC DNA]</scope>
    <source>
        <strain evidence="2 3">S-A3</strain>
    </source>
</reference>
<evidence type="ECO:0000313" key="2">
    <source>
        <dbReference type="EMBL" id="TDL44464.1"/>
    </source>
</evidence>
<comment type="caution">
    <text evidence="2">The sequence shown here is derived from an EMBL/GenBank/DDBJ whole genome shotgun (WGS) entry which is preliminary data.</text>
</comment>
<dbReference type="Pfam" id="PF19843">
    <property type="entry name" value="DUF6318"/>
    <property type="match status" value="1"/>
</dbReference>
<name>A0A4R5YME2_KOCRO</name>
<dbReference type="AlphaFoldDB" id="A0A4R5YME2"/>